<organism evidence="1">
    <name type="scientific">Medicago truncatula</name>
    <name type="common">Barrel medic</name>
    <name type="synonym">Medicago tribuloides</name>
    <dbReference type="NCBI Taxonomy" id="3880"/>
    <lineage>
        <taxon>Eukaryota</taxon>
        <taxon>Viridiplantae</taxon>
        <taxon>Streptophyta</taxon>
        <taxon>Embryophyta</taxon>
        <taxon>Tracheophyta</taxon>
        <taxon>Spermatophyta</taxon>
        <taxon>Magnoliopsida</taxon>
        <taxon>eudicotyledons</taxon>
        <taxon>Gunneridae</taxon>
        <taxon>Pentapetalae</taxon>
        <taxon>rosids</taxon>
        <taxon>fabids</taxon>
        <taxon>Fabales</taxon>
        <taxon>Fabaceae</taxon>
        <taxon>Papilionoideae</taxon>
        <taxon>50 kb inversion clade</taxon>
        <taxon>NPAAA clade</taxon>
        <taxon>Hologalegina</taxon>
        <taxon>IRL clade</taxon>
        <taxon>Trifolieae</taxon>
        <taxon>Medicago</taxon>
    </lineage>
</organism>
<dbReference type="EMBL" id="PSQE01000004">
    <property type="protein sequence ID" value="RHN61264.1"/>
    <property type="molecule type" value="Genomic_DNA"/>
</dbReference>
<reference evidence="1" key="1">
    <citation type="journal article" date="2018" name="Nat. Plants">
        <title>Whole-genome landscape of Medicago truncatula symbiotic genes.</title>
        <authorList>
            <person name="Pecrix Y."/>
            <person name="Gamas P."/>
            <person name="Carrere S."/>
        </authorList>
    </citation>
    <scope>NUCLEOTIDE SEQUENCE</scope>
    <source>
        <tissue evidence="1">Leaves</tissue>
    </source>
</reference>
<accession>A0A396IAI8</accession>
<gene>
    <name evidence="1" type="ORF">MtrunA17_Chr4g0034701</name>
</gene>
<evidence type="ECO:0000313" key="1">
    <source>
        <dbReference type="EMBL" id="RHN61264.1"/>
    </source>
</evidence>
<dbReference type="Proteomes" id="UP000265566">
    <property type="component" value="Chromosome 4"/>
</dbReference>
<sequence>MGLSMLHLSAIQKEQFESADALLFTQEKYDHDASFISDNYRINVEGICRLTIS</sequence>
<dbReference type="Gramene" id="rna23705">
    <property type="protein sequence ID" value="RHN61264.1"/>
    <property type="gene ID" value="gene23705"/>
</dbReference>
<protein>
    <submittedName>
        <fullName evidence="1">Uncharacterized protein</fullName>
    </submittedName>
</protein>
<dbReference type="AlphaFoldDB" id="A0A396IAI8"/>
<name>A0A396IAI8_MEDTR</name>
<proteinExistence type="predicted"/>
<comment type="caution">
    <text evidence="1">The sequence shown here is derived from an EMBL/GenBank/DDBJ whole genome shotgun (WGS) entry which is preliminary data.</text>
</comment>